<evidence type="ECO:0000256" key="1">
    <source>
        <dbReference type="SAM" id="MobiDB-lite"/>
    </source>
</evidence>
<dbReference type="AntiFam" id="ANF00062">
    <property type="entry name" value="Shadow ORF (opposite ABC transporter protein)"/>
</dbReference>
<evidence type="ECO:0000313" key="2">
    <source>
        <dbReference type="EMBL" id="AQZ61431.1"/>
    </source>
</evidence>
<sequence length="162" mass="16887">MPSASSSMRAMEPGGSRWWYSGGTCTAPSRPTTTKSSPRLPSAPTRPSLIVTVRLSASLTAVSCVTTTAVVPSAAATSLISSTTRVPDSSSSWLVGSSARSSLGALASATARESRCCSPPDSCPAGRPPASARPTLASRSRARRRSRRTARWAKAMFWAADR</sequence>
<reference evidence="3" key="1">
    <citation type="journal article" date="2017" name="Med. Chem. Commun.">
        <title>Nonomuraea sp. ATCC 55076 harbours the largest actinomycete chromosome to date and the kistamicin biosynthetic gene cluster.</title>
        <authorList>
            <person name="Nazari B."/>
            <person name="Forneris C.C."/>
            <person name="Gibson M.I."/>
            <person name="Moon K."/>
            <person name="Schramma K.R."/>
            <person name="Seyedsayamdost M.R."/>
        </authorList>
    </citation>
    <scope>NUCLEOTIDE SEQUENCE [LARGE SCALE GENOMIC DNA]</scope>
    <source>
        <strain evidence="3">ATCC 55076</strain>
    </source>
</reference>
<dbReference type="AlphaFoldDB" id="A0A1U9ZU05"/>
<feature type="compositionally biased region" description="Low complexity" evidence="1">
    <location>
        <begin position="128"/>
        <end position="139"/>
    </location>
</feature>
<feature type="compositionally biased region" description="Polar residues" evidence="1">
    <location>
        <begin position="23"/>
        <end position="39"/>
    </location>
</feature>
<accession>A0A1U9ZU05</accession>
<feature type="region of interest" description="Disordered" evidence="1">
    <location>
        <begin position="1"/>
        <end position="45"/>
    </location>
</feature>
<evidence type="ECO:0000313" key="3">
    <source>
        <dbReference type="Proteomes" id="UP000190797"/>
    </source>
</evidence>
<proteinExistence type="predicted"/>
<organism evidence="2 3">
    <name type="scientific">[Actinomadura] parvosata subsp. kistnae</name>
    <dbReference type="NCBI Taxonomy" id="1909395"/>
    <lineage>
        <taxon>Bacteria</taxon>
        <taxon>Bacillati</taxon>
        <taxon>Actinomycetota</taxon>
        <taxon>Actinomycetes</taxon>
        <taxon>Streptosporangiales</taxon>
        <taxon>Streptosporangiaceae</taxon>
        <taxon>Nonomuraea</taxon>
    </lineage>
</organism>
<dbReference type="KEGG" id="noa:BKM31_08045"/>
<keyword evidence="3" id="KW-1185">Reference proteome</keyword>
<dbReference type="EMBL" id="CP017717">
    <property type="protein sequence ID" value="AQZ61431.1"/>
    <property type="molecule type" value="Genomic_DNA"/>
</dbReference>
<feature type="region of interest" description="Disordered" evidence="1">
    <location>
        <begin position="117"/>
        <end position="148"/>
    </location>
</feature>
<name>A0A1U9ZU05_9ACTN</name>
<dbReference type="Proteomes" id="UP000190797">
    <property type="component" value="Chromosome"/>
</dbReference>
<gene>
    <name evidence="2" type="ORF">BKM31_08045</name>
</gene>
<protein>
    <submittedName>
        <fullName evidence="2">Uncharacterized protein</fullName>
    </submittedName>
</protein>
<dbReference type="STRING" id="1909395.BKM31_08045"/>